<dbReference type="GO" id="GO:0017119">
    <property type="term" value="C:Golgi transport complex"/>
    <property type="evidence" value="ECO:0007669"/>
    <property type="project" value="InterPro"/>
</dbReference>
<name>A0A2C5Y1Y7_9HYPO</name>
<sequence>MATAPDLSTVTSSAQIFSANYTLPQIRSLHKSLHAQAEDKANRLRTQVGGSYRELLGTADTIVRMRSDNERLQELLGQMADRCGSQVVARKMDGLAKLKAAGHDAEMGRAARWKLLEACELVVGRELRQRGQGLVLAAKAWVLERLLVKSVAEEDAARAKGAKRTLSTLRRRLVASINKVLEQVRDDTDVDHVLEALCAYSLVTSSGAKDVMRHFVAVRKEAMGLALSSQQEHHAVGMEESVVASLKLYSQTLLNVQALVPEKLAPALASLKGGALLDDDALKQLQGLRLDIYGGWCSDEVRCFTPFIRHDDLDGKQAKEMLDAWDSQSSKLLVDGLSRALEHMTDLKAIMDLRTCLVQLWIQRGSRIRGIDASDMQDELRRVMNGRLLALIQGTVSKLHLVASEVKATLDSWHEGVSDKHVSLWEDDGYEAALASGAGPFVHEIVARLYGRNDAVSRALGCYTSWLQVTDAVRSAVAQLSQQRWENDVDEVEEEEVIVQRQQRLSKDDPHLLTAKLDACIDDGFVQLGAQIDALWHEHAAAAASGAMAMYLVRVLRDIRSQLPRELGSSLSRFGLASVPALHSRIVAHLCTEPLAAFAAALRDDGQERRVQGRVLWEGDAALPNQPSPTLFALLHALSSAMAQAGSDLWTRAAVATLKRHVCAQVCCAWEEQLHVFEAGGQQSVVPRETDNDEGFAPRGKSNKVASLDEASGQQSPAEHDAEPVSQGEADAENQATAPGQDASPDNEPLTSKSKASQAPPDDNVPALTLTAQDLQNLAIQWVFDLEYLLSCIGNMPASPGPELTRIEDLVFAHTRLDSLARQRIAQAAKNYWHRTNLLFGLLA</sequence>
<dbReference type="Proteomes" id="UP000226192">
    <property type="component" value="Unassembled WGS sequence"/>
</dbReference>
<protein>
    <recommendedName>
        <fullName evidence="3">Conserved oligomeric Golgi complex subunit 1</fullName>
    </recommendedName>
</protein>
<keyword evidence="6" id="KW-0333">Golgi apparatus</keyword>
<proteinExistence type="inferred from homology"/>
<evidence type="ECO:0000256" key="6">
    <source>
        <dbReference type="ARBA" id="ARBA00023034"/>
    </source>
</evidence>
<evidence type="ECO:0000256" key="3">
    <source>
        <dbReference type="ARBA" id="ARBA00020978"/>
    </source>
</evidence>
<dbReference type="Pfam" id="PF08700">
    <property type="entry name" value="VPS51_Exo84_N"/>
    <property type="match status" value="1"/>
</dbReference>
<dbReference type="GO" id="GO:0006891">
    <property type="term" value="P:intra-Golgi vesicle-mediated transport"/>
    <property type="evidence" value="ECO:0007669"/>
    <property type="project" value="InterPro"/>
</dbReference>
<evidence type="ECO:0000256" key="4">
    <source>
        <dbReference type="ARBA" id="ARBA00022448"/>
    </source>
</evidence>
<reference evidence="9 10" key="1">
    <citation type="submission" date="2017-06" db="EMBL/GenBank/DDBJ databases">
        <title>Ant-infecting Ophiocordyceps genomes reveal a high diversity of potential behavioral manipulation genes and a possible major role for enterotoxins.</title>
        <authorList>
            <person name="De Bekker C."/>
            <person name="Evans H.C."/>
            <person name="Brachmann A."/>
            <person name="Hughes D.P."/>
        </authorList>
    </citation>
    <scope>NUCLEOTIDE SEQUENCE [LARGE SCALE GENOMIC DNA]</scope>
    <source>
        <strain evidence="9 10">Map64</strain>
    </source>
</reference>
<dbReference type="InterPro" id="IPR033370">
    <property type="entry name" value="COG1"/>
</dbReference>
<comment type="subcellular location">
    <subcellularLocation>
        <location evidence="1">Golgi apparatus membrane</location>
        <topology evidence="1">Peripheral membrane protein</topology>
    </subcellularLocation>
</comment>
<evidence type="ECO:0000256" key="7">
    <source>
        <dbReference type="ARBA" id="ARBA00023136"/>
    </source>
</evidence>
<evidence type="ECO:0000313" key="10">
    <source>
        <dbReference type="Proteomes" id="UP000226192"/>
    </source>
</evidence>
<evidence type="ECO:0000256" key="5">
    <source>
        <dbReference type="ARBA" id="ARBA00022927"/>
    </source>
</evidence>
<evidence type="ECO:0000256" key="8">
    <source>
        <dbReference type="SAM" id="MobiDB-lite"/>
    </source>
</evidence>
<organism evidence="9 10">
    <name type="scientific">Ophiocordyceps australis</name>
    <dbReference type="NCBI Taxonomy" id="1399860"/>
    <lineage>
        <taxon>Eukaryota</taxon>
        <taxon>Fungi</taxon>
        <taxon>Dikarya</taxon>
        <taxon>Ascomycota</taxon>
        <taxon>Pezizomycotina</taxon>
        <taxon>Sordariomycetes</taxon>
        <taxon>Hypocreomycetidae</taxon>
        <taxon>Hypocreales</taxon>
        <taxon>Ophiocordycipitaceae</taxon>
        <taxon>Ophiocordyceps</taxon>
    </lineage>
</organism>
<accession>A0A2C5Y1Y7</accession>
<evidence type="ECO:0000313" key="9">
    <source>
        <dbReference type="EMBL" id="PHH62697.1"/>
    </source>
</evidence>
<comment type="caution">
    <text evidence="9">The sequence shown here is derived from an EMBL/GenBank/DDBJ whole genome shotgun (WGS) entry which is preliminary data.</text>
</comment>
<dbReference type="PANTHER" id="PTHR31658:SF0">
    <property type="entry name" value="CONSERVED OLIGOMERIC GOLGI COMPLEX SUBUNIT 1"/>
    <property type="match status" value="1"/>
</dbReference>
<dbReference type="AlphaFoldDB" id="A0A2C5Y1Y7"/>
<gene>
    <name evidence="9" type="ORF">CDD81_6766</name>
</gene>
<comment type="similarity">
    <text evidence="2">Belongs to the COG1 family.</text>
</comment>
<dbReference type="GO" id="GO:0000139">
    <property type="term" value="C:Golgi membrane"/>
    <property type="evidence" value="ECO:0007669"/>
    <property type="project" value="UniProtKB-SubCell"/>
</dbReference>
<dbReference type="STRING" id="1399860.A0A2C5Y1Y7"/>
<dbReference type="PANTHER" id="PTHR31658">
    <property type="entry name" value="CONSERVED OLIGOMERIC GOLGI COMPLEX SUBUNIT 1"/>
    <property type="match status" value="1"/>
</dbReference>
<dbReference type="EMBL" id="NJET01000065">
    <property type="protein sequence ID" value="PHH62697.1"/>
    <property type="molecule type" value="Genomic_DNA"/>
</dbReference>
<feature type="region of interest" description="Disordered" evidence="8">
    <location>
        <begin position="685"/>
        <end position="765"/>
    </location>
</feature>
<keyword evidence="5" id="KW-0653">Protein transport</keyword>
<evidence type="ECO:0000256" key="2">
    <source>
        <dbReference type="ARBA" id="ARBA00006653"/>
    </source>
</evidence>
<keyword evidence="10" id="KW-1185">Reference proteome</keyword>
<keyword evidence="4" id="KW-0813">Transport</keyword>
<evidence type="ECO:0000256" key="1">
    <source>
        <dbReference type="ARBA" id="ARBA00004395"/>
    </source>
</evidence>
<keyword evidence="7" id="KW-0472">Membrane</keyword>
<dbReference type="GO" id="GO:0015031">
    <property type="term" value="P:protein transport"/>
    <property type="evidence" value="ECO:0007669"/>
    <property type="project" value="UniProtKB-KW"/>
</dbReference>
<dbReference type="OrthoDB" id="46189at2759"/>